<evidence type="ECO:0000256" key="1">
    <source>
        <dbReference type="SAM" id="Phobius"/>
    </source>
</evidence>
<keyword evidence="1" id="KW-0472">Membrane</keyword>
<feature type="transmembrane region" description="Helical" evidence="1">
    <location>
        <begin position="50"/>
        <end position="67"/>
    </location>
</feature>
<evidence type="ECO:0000313" key="2">
    <source>
        <dbReference type="EMBL" id="MFC6790124.1"/>
    </source>
</evidence>
<dbReference type="RefSeq" id="WP_378969554.1">
    <property type="nucleotide sequence ID" value="NZ_JBHSWN010000001.1"/>
</dbReference>
<feature type="transmembrane region" description="Helical" evidence="1">
    <location>
        <begin position="23"/>
        <end position="43"/>
    </location>
</feature>
<protein>
    <submittedName>
        <fullName evidence="2">Uncharacterized protein</fullName>
    </submittedName>
</protein>
<gene>
    <name evidence="2" type="ORF">ACFQE0_11155</name>
</gene>
<keyword evidence="3" id="KW-1185">Reference proteome</keyword>
<evidence type="ECO:0000313" key="3">
    <source>
        <dbReference type="Proteomes" id="UP001596292"/>
    </source>
</evidence>
<dbReference type="Proteomes" id="UP001596292">
    <property type="component" value="Unassembled WGS sequence"/>
</dbReference>
<accession>A0ABW2BJI2</accession>
<sequence length="79" mass="8180">MHERNTEGAVEALGRVETEGDSGAAVVGLSAAAVSGCLMGLLIQGRIAMAAMVAVVVPAMGFVGWWLRGATRDSDLHRE</sequence>
<keyword evidence="1" id="KW-1133">Transmembrane helix</keyword>
<keyword evidence="1" id="KW-0812">Transmembrane</keyword>
<proteinExistence type="predicted"/>
<reference evidence="3" key="1">
    <citation type="journal article" date="2019" name="Int. J. Syst. Evol. Microbiol.">
        <title>The Global Catalogue of Microorganisms (GCM) 10K type strain sequencing project: providing services to taxonomists for standard genome sequencing and annotation.</title>
        <authorList>
            <consortium name="The Broad Institute Genomics Platform"/>
            <consortium name="The Broad Institute Genome Sequencing Center for Infectious Disease"/>
            <person name="Wu L."/>
            <person name="Ma J."/>
        </authorList>
    </citation>
    <scope>NUCLEOTIDE SEQUENCE [LARGE SCALE GENOMIC DNA]</scope>
    <source>
        <strain evidence="3">CCUG 48316</strain>
    </source>
</reference>
<organism evidence="2 3">
    <name type="scientific">Methylobacterium komagatae</name>
    <dbReference type="NCBI Taxonomy" id="374425"/>
    <lineage>
        <taxon>Bacteria</taxon>
        <taxon>Pseudomonadati</taxon>
        <taxon>Pseudomonadota</taxon>
        <taxon>Alphaproteobacteria</taxon>
        <taxon>Hyphomicrobiales</taxon>
        <taxon>Methylobacteriaceae</taxon>
        <taxon>Methylobacterium</taxon>
    </lineage>
</organism>
<comment type="caution">
    <text evidence="2">The sequence shown here is derived from an EMBL/GenBank/DDBJ whole genome shotgun (WGS) entry which is preliminary data.</text>
</comment>
<name>A0ABW2BJI2_9HYPH</name>
<dbReference type="EMBL" id="JBHSWN010000001">
    <property type="protein sequence ID" value="MFC6790124.1"/>
    <property type="molecule type" value="Genomic_DNA"/>
</dbReference>